<dbReference type="Pfam" id="PF26335">
    <property type="entry name" value="ARB_00930_C"/>
    <property type="match status" value="1"/>
</dbReference>
<evidence type="ECO:0000259" key="3">
    <source>
        <dbReference type="Pfam" id="PF26335"/>
    </source>
</evidence>
<feature type="domain" description="Beta-lactamase-like ARB-00930-like C-terminal" evidence="3">
    <location>
        <begin position="453"/>
        <end position="597"/>
    </location>
</feature>
<evidence type="ECO:0000313" key="6">
    <source>
        <dbReference type="RefSeq" id="XP_033583553.1"/>
    </source>
</evidence>
<dbReference type="PANTHER" id="PTHR22935">
    <property type="entry name" value="PENICILLIN-BINDING PROTEIN"/>
    <property type="match status" value="1"/>
</dbReference>
<dbReference type="RefSeq" id="XP_033583553.1">
    <property type="nucleotide sequence ID" value="XM_033717419.1"/>
</dbReference>
<dbReference type="Pfam" id="PF00144">
    <property type="entry name" value="Beta-lactamase"/>
    <property type="match status" value="1"/>
</dbReference>
<evidence type="ECO:0000259" key="2">
    <source>
        <dbReference type="Pfam" id="PF00144"/>
    </source>
</evidence>
<feature type="signal peptide" evidence="1">
    <location>
        <begin position="1"/>
        <end position="20"/>
    </location>
</feature>
<reference evidence="6" key="2">
    <citation type="submission" date="2020-04" db="EMBL/GenBank/DDBJ databases">
        <authorList>
            <consortium name="NCBI Genome Project"/>
        </authorList>
    </citation>
    <scope>NUCLEOTIDE SEQUENCE</scope>
    <source>
        <strain evidence="6">CBS 304.34</strain>
    </source>
</reference>
<protein>
    <submittedName>
        <fullName evidence="4 6">Beta-lactamase/transpeptidase-like protein</fullName>
    </submittedName>
</protein>
<dbReference type="InterPro" id="IPR051478">
    <property type="entry name" value="Beta-lactamase-like_AB/R"/>
</dbReference>
<dbReference type="OrthoDB" id="10250282at2759"/>
<dbReference type="InterPro" id="IPR012338">
    <property type="entry name" value="Beta-lactam/transpept-like"/>
</dbReference>
<reference evidence="6" key="3">
    <citation type="submission" date="2025-04" db="UniProtKB">
        <authorList>
            <consortium name="RefSeq"/>
        </authorList>
    </citation>
    <scope>IDENTIFICATION</scope>
    <source>
        <strain evidence="6">CBS 304.34</strain>
    </source>
</reference>
<dbReference type="Gene3D" id="3.40.710.10">
    <property type="entry name" value="DD-peptidase/beta-lactamase superfamily"/>
    <property type="match status" value="1"/>
</dbReference>
<evidence type="ECO:0000313" key="4">
    <source>
        <dbReference type="EMBL" id="KAF2816589.1"/>
    </source>
</evidence>
<organism evidence="4">
    <name type="scientific">Mytilinidion resinicola</name>
    <dbReference type="NCBI Taxonomy" id="574789"/>
    <lineage>
        <taxon>Eukaryota</taxon>
        <taxon>Fungi</taxon>
        <taxon>Dikarya</taxon>
        <taxon>Ascomycota</taxon>
        <taxon>Pezizomycotina</taxon>
        <taxon>Dothideomycetes</taxon>
        <taxon>Pleosporomycetidae</taxon>
        <taxon>Mytilinidiales</taxon>
        <taxon>Mytilinidiaceae</taxon>
        <taxon>Mytilinidion</taxon>
    </lineage>
</organism>
<proteinExistence type="predicted"/>
<dbReference type="EMBL" id="MU003693">
    <property type="protein sequence ID" value="KAF2816589.1"/>
    <property type="molecule type" value="Genomic_DNA"/>
</dbReference>
<keyword evidence="5" id="KW-1185">Reference proteome</keyword>
<dbReference type="PANTHER" id="PTHR22935:SF97">
    <property type="entry name" value="BETA-LACTAMASE-RELATED DOMAIN-CONTAINING PROTEIN"/>
    <property type="match status" value="1"/>
</dbReference>
<reference evidence="4 6" key="1">
    <citation type="journal article" date="2020" name="Stud. Mycol.">
        <title>101 Dothideomycetes genomes: a test case for predicting lifestyles and emergence of pathogens.</title>
        <authorList>
            <person name="Haridas S."/>
            <person name="Albert R."/>
            <person name="Binder M."/>
            <person name="Bloem J."/>
            <person name="Labutti K."/>
            <person name="Salamov A."/>
            <person name="Andreopoulos B."/>
            <person name="Baker S."/>
            <person name="Barry K."/>
            <person name="Bills G."/>
            <person name="Bluhm B."/>
            <person name="Cannon C."/>
            <person name="Castanera R."/>
            <person name="Culley D."/>
            <person name="Daum C."/>
            <person name="Ezra D."/>
            <person name="Gonzalez J."/>
            <person name="Henrissat B."/>
            <person name="Kuo A."/>
            <person name="Liang C."/>
            <person name="Lipzen A."/>
            <person name="Lutzoni F."/>
            <person name="Magnuson J."/>
            <person name="Mondo S."/>
            <person name="Nolan M."/>
            <person name="Ohm R."/>
            <person name="Pangilinan J."/>
            <person name="Park H.-J."/>
            <person name="Ramirez L."/>
            <person name="Alfaro M."/>
            <person name="Sun H."/>
            <person name="Tritt A."/>
            <person name="Yoshinaga Y."/>
            <person name="Zwiers L.-H."/>
            <person name="Turgeon B."/>
            <person name="Goodwin S."/>
            <person name="Spatafora J."/>
            <person name="Crous P."/>
            <person name="Grigoriev I."/>
        </authorList>
    </citation>
    <scope>NUCLEOTIDE SEQUENCE</scope>
    <source>
        <strain evidence="4 6">CBS 304.34</strain>
    </source>
</reference>
<evidence type="ECO:0000313" key="5">
    <source>
        <dbReference type="Proteomes" id="UP000504636"/>
    </source>
</evidence>
<feature type="chain" id="PRO_5044629677" evidence="1">
    <location>
        <begin position="21"/>
        <end position="598"/>
    </location>
</feature>
<evidence type="ECO:0000256" key="1">
    <source>
        <dbReference type="SAM" id="SignalP"/>
    </source>
</evidence>
<sequence>MHFSLQLLLTLLISVTSVVADFSGPSYPPPTDLTSNHSLVAAGWHNVTSTLETYLKNQTFSSTTAAALKNVTFSVGLFSLHDPAAVKLQFHHTSPEVANAANGTHKVDGDSIYRLASVSKLFTVFAGLLELKDADWNRPFTDIVPDFADFARKHPDNDPVHIVQWDKVTPSALAAQIAGVPRDPESGSDILASYLAAQALGEVSLDPTAQGFPPVNKSDPFEFTPCSTVNTSICTADLFVESVDSRPPTFQPWTSPAYSDIGFALLGLAISNITGKSIDQVYRGSIFDPLGLSSSNSSNPPESEWHRAVIPAGPLDNFIYPEDVFVSSGGLSSTTNDLARFGVGILNSTLLPPDQTRKWMKPVAFTGRLDYAVGRLWEIMRYVHPSGHITDIYPKSGNSGLYSTWMVLLPDYNAGFDVLVAGTSTSRYQATQLIADVVTNTILPALQAQAGVEAGRKFAGTYTSTTPGINSSLTVIYNQTAIAAPGLVVSSWISNGTDMLSGLRTAVGATPGRLLPTVANLETGQQAFRLVGSVDAPSARLPGQLFSGPGYLGADWIGVDDLTYGGLAVGLLVFDIGSDGTATAASPAAFRTTLRRAA</sequence>
<feature type="domain" description="Beta-lactamase-related" evidence="2">
    <location>
        <begin position="97"/>
        <end position="437"/>
    </location>
</feature>
<keyword evidence="1" id="KW-0732">Signal</keyword>
<dbReference type="InterPro" id="IPR001466">
    <property type="entry name" value="Beta-lactam-related"/>
</dbReference>
<dbReference type="InterPro" id="IPR058664">
    <property type="entry name" value="ARB_00930-like_C"/>
</dbReference>
<dbReference type="GeneID" id="54458312"/>
<dbReference type="AlphaFoldDB" id="A0A6A6Z799"/>
<name>A0A6A6Z799_9PEZI</name>
<dbReference type="Proteomes" id="UP000504636">
    <property type="component" value="Unplaced"/>
</dbReference>
<dbReference type="SUPFAM" id="SSF56601">
    <property type="entry name" value="beta-lactamase/transpeptidase-like"/>
    <property type="match status" value="1"/>
</dbReference>
<gene>
    <name evidence="4 6" type="ORF">BDZ99DRAFT_433989</name>
</gene>
<accession>A0A6A6Z799</accession>